<dbReference type="EMBL" id="JATN01000322">
    <property type="protein sequence ID" value="EUC55809.1"/>
    <property type="molecule type" value="Genomic_DNA"/>
</dbReference>
<gene>
    <name evidence="1" type="ORF">RSOL_138000</name>
</gene>
<protein>
    <submittedName>
        <fullName evidence="1">Uncharacterized protein</fullName>
    </submittedName>
</protein>
<name>X8J2Q7_9AGAM</name>
<proteinExistence type="predicted"/>
<organism evidence="1 2">
    <name type="scientific">Rhizoctonia solani AG-3 Rhs1AP</name>
    <dbReference type="NCBI Taxonomy" id="1086054"/>
    <lineage>
        <taxon>Eukaryota</taxon>
        <taxon>Fungi</taxon>
        <taxon>Dikarya</taxon>
        <taxon>Basidiomycota</taxon>
        <taxon>Agaricomycotina</taxon>
        <taxon>Agaricomycetes</taxon>
        <taxon>Cantharellales</taxon>
        <taxon>Ceratobasidiaceae</taxon>
        <taxon>Rhizoctonia</taxon>
    </lineage>
</organism>
<dbReference type="Proteomes" id="UP000030108">
    <property type="component" value="Unassembled WGS sequence"/>
</dbReference>
<comment type="caution">
    <text evidence="1">The sequence shown here is derived from an EMBL/GenBank/DDBJ whole genome shotgun (WGS) entry which is preliminary data.</text>
</comment>
<dbReference type="AlphaFoldDB" id="X8J2Q7"/>
<evidence type="ECO:0000313" key="1">
    <source>
        <dbReference type="EMBL" id="EUC55809.1"/>
    </source>
</evidence>
<evidence type="ECO:0000313" key="2">
    <source>
        <dbReference type="Proteomes" id="UP000030108"/>
    </source>
</evidence>
<accession>X8J2Q7</accession>
<sequence length="34" mass="3949">MAHITKSMGMGPIWKWVDDFVFFCYPPPSLHDPP</sequence>
<reference evidence="2" key="1">
    <citation type="journal article" date="2014" name="Genome Announc.">
        <title>Draft genome sequence of the plant-pathogenic soil fungus Rhizoctonia solani anastomosis group 3 strain Rhs1AP.</title>
        <authorList>
            <person name="Cubeta M.A."/>
            <person name="Thomas E."/>
            <person name="Dean R.A."/>
            <person name="Jabaji S."/>
            <person name="Neate S.M."/>
            <person name="Tavantzis S."/>
            <person name="Toda T."/>
            <person name="Vilgalys R."/>
            <person name="Bharathan N."/>
            <person name="Fedorova-Abrams N."/>
            <person name="Pakala S.B."/>
            <person name="Pakala S.M."/>
            <person name="Zafar N."/>
            <person name="Joardar V."/>
            <person name="Losada L."/>
            <person name="Nierman W.C."/>
        </authorList>
    </citation>
    <scope>NUCLEOTIDE SEQUENCE [LARGE SCALE GENOMIC DNA]</scope>
    <source>
        <strain evidence="2">AG-3</strain>
    </source>
</reference>